<proteinExistence type="predicted"/>
<dbReference type="EMBL" id="FSRL01000001">
    <property type="protein sequence ID" value="SIN96960.1"/>
    <property type="molecule type" value="Genomic_DNA"/>
</dbReference>
<dbReference type="Pfam" id="PF20335">
    <property type="entry name" value="DUF6630"/>
    <property type="match status" value="1"/>
</dbReference>
<dbReference type="AlphaFoldDB" id="A0A1N6FP19"/>
<dbReference type="InterPro" id="IPR046582">
    <property type="entry name" value="DUF6630"/>
</dbReference>
<dbReference type="Proteomes" id="UP000184932">
    <property type="component" value="Unassembled WGS sequence"/>
</dbReference>
<sequence>MSDVTPGEAARAALVALTLGVLPLLPLAGYAWAQGVFDPPRIKLTRLVTGNDSTALRVARAIETGDTPGVIEAQTGVAIEDGGSRSGTLAWYLVDAFSQDSPRAAYFDWKDGCEQACPQLDAMLQHHGIAERPDPARIIADEAIHAQNRGAMPVVWAHYAPIFDAHGLHLLTLDPQPGWDAYYLFVAPRRTARKWSGTVIEEPGNGGLEIHAIPAPTSDISTAEGLAAALSEVTAGADAAHPAPLLAGLPLSDLF</sequence>
<name>A0A1N6FP19_9RHOB</name>
<keyword evidence="3" id="KW-1185">Reference proteome</keyword>
<evidence type="ECO:0000259" key="1">
    <source>
        <dbReference type="Pfam" id="PF20335"/>
    </source>
</evidence>
<dbReference type="RefSeq" id="WP_074255920.1">
    <property type="nucleotide sequence ID" value="NZ_FSRL01000001.1"/>
</dbReference>
<dbReference type="STRING" id="1217970.SAMN05444002_1829"/>
<reference evidence="3" key="1">
    <citation type="submission" date="2016-11" db="EMBL/GenBank/DDBJ databases">
        <authorList>
            <person name="Varghese N."/>
            <person name="Submissions S."/>
        </authorList>
    </citation>
    <scope>NUCLEOTIDE SEQUENCE [LARGE SCALE GENOMIC DNA]</scope>
    <source>
        <strain evidence="3">DSM 29440</strain>
    </source>
</reference>
<evidence type="ECO:0000313" key="2">
    <source>
        <dbReference type="EMBL" id="SIN96960.1"/>
    </source>
</evidence>
<feature type="domain" description="DUF6630" evidence="1">
    <location>
        <begin position="46"/>
        <end position="195"/>
    </location>
</feature>
<dbReference type="OrthoDB" id="7842167at2"/>
<accession>A0A1N6FP19</accession>
<evidence type="ECO:0000313" key="3">
    <source>
        <dbReference type="Proteomes" id="UP000184932"/>
    </source>
</evidence>
<gene>
    <name evidence="2" type="ORF">SAMN05444002_1829</name>
</gene>
<organism evidence="2 3">
    <name type="scientific">Vannielia litorea</name>
    <dbReference type="NCBI Taxonomy" id="1217970"/>
    <lineage>
        <taxon>Bacteria</taxon>
        <taxon>Pseudomonadati</taxon>
        <taxon>Pseudomonadota</taxon>
        <taxon>Alphaproteobacteria</taxon>
        <taxon>Rhodobacterales</taxon>
        <taxon>Paracoccaceae</taxon>
        <taxon>Vannielia</taxon>
    </lineage>
</organism>
<protein>
    <recommendedName>
        <fullName evidence="1">DUF6630 domain-containing protein</fullName>
    </recommendedName>
</protein>